<reference evidence="1" key="1">
    <citation type="submission" date="2021-02" db="EMBL/GenBank/DDBJ databases">
        <authorList>
            <consortium name="DOE Joint Genome Institute"/>
            <person name="Ahrendt S."/>
            <person name="Looney B.P."/>
            <person name="Miyauchi S."/>
            <person name="Morin E."/>
            <person name="Drula E."/>
            <person name="Courty P.E."/>
            <person name="Chicoki N."/>
            <person name="Fauchery L."/>
            <person name="Kohler A."/>
            <person name="Kuo A."/>
            <person name="Labutti K."/>
            <person name="Pangilinan J."/>
            <person name="Lipzen A."/>
            <person name="Riley R."/>
            <person name="Andreopoulos W."/>
            <person name="He G."/>
            <person name="Johnson J."/>
            <person name="Barry K.W."/>
            <person name="Grigoriev I.V."/>
            <person name="Nagy L."/>
            <person name="Hibbett D."/>
            <person name="Henrissat B."/>
            <person name="Matheny P.B."/>
            <person name="Labbe J."/>
            <person name="Martin F."/>
        </authorList>
    </citation>
    <scope>NUCLEOTIDE SEQUENCE</scope>
    <source>
        <strain evidence="1">EC-137</strain>
    </source>
</reference>
<comment type="caution">
    <text evidence="1">The sequence shown here is derived from an EMBL/GenBank/DDBJ whole genome shotgun (WGS) entry which is preliminary data.</text>
</comment>
<feature type="non-terminal residue" evidence="1">
    <location>
        <position position="1"/>
    </location>
</feature>
<organism evidence="1 2">
    <name type="scientific">Vararia minispora EC-137</name>
    <dbReference type="NCBI Taxonomy" id="1314806"/>
    <lineage>
        <taxon>Eukaryota</taxon>
        <taxon>Fungi</taxon>
        <taxon>Dikarya</taxon>
        <taxon>Basidiomycota</taxon>
        <taxon>Agaricomycotina</taxon>
        <taxon>Agaricomycetes</taxon>
        <taxon>Russulales</taxon>
        <taxon>Lachnocladiaceae</taxon>
        <taxon>Vararia</taxon>
    </lineage>
</organism>
<dbReference type="EMBL" id="MU273579">
    <property type="protein sequence ID" value="KAI0031452.1"/>
    <property type="molecule type" value="Genomic_DNA"/>
</dbReference>
<feature type="non-terminal residue" evidence="1">
    <location>
        <position position="129"/>
    </location>
</feature>
<evidence type="ECO:0000313" key="1">
    <source>
        <dbReference type="EMBL" id="KAI0031452.1"/>
    </source>
</evidence>
<name>A0ACB8QIF6_9AGAM</name>
<protein>
    <submittedName>
        <fullName evidence="1">Uncharacterized protein</fullName>
    </submittedName>
</protein>
<reference evidence="1" key="2">
    <citation type="journal article" date="2022" name="New Phytol.">
        <title>Evolutionary transition to the ectomycorrhizal habit in the genomes of a hyperdiverse lineage of mushroom-forming fungi.</title>
        <authorList>
            <person name="Looney B."/>
            <person name="Miyauchi S."/>
            <person name="Morin E."/>
            <person name="Drula E."/>
            <person name="Courty P.E."/>
            <person name="Kohler A."/>
            <person name="Kuo A."/>
            <person name="LaButti K."/>
            <person name="Pangilinan J."/>
            <person name="Lipzen A."/>
            <person name="Riley R."/>
            <person name="Andreopoulos W."/>
            <person name="He G."/>
            <person name="Johnson J."/>
            <person name="Nolan M."/>
            <person name="Tritt A."/>
            <person name="Barry K.W."/>
            <person name="Grigoriev I.V."/>
            <person name="Nagy L.G."/>
            <person name="Hibbett D."/>
            <person name="Henrissat B."/>
            <person name="Matheny P.B."/>
            <person name="Labbe J."/>
            <person name="Martin F.M."/>
        </authorList>
    </citation>
    <scope>NUCLEOTIDE SEQUENCE</scope>
    <source>
        <strain evidence="1">EC-137</strain>
    </source>
</reference>
<keyword evidence="2" id="KW-1185">Reference proteome</keyword>
<proteinExistence type="predicted"/>
<dbReference type="Proteomes" id="UP000814128">
    <property type="component" value="Unassembled WGS sequence"/>
</dbReference>
<sequence length="129" mass="14484">EPADKFWNLYLRNAEEEDKVNIENWKGDTDGILIFTGLFAVVVAAFFIDTYKQLSPNSGDETVVLLRQIAAASNGMPIPTPDHSPDNFTPPTTVVVVNILWFLSLVFSLLCAFGATLVQYWARNFQRKT</sequence>
<gene>
    <name evidence="1" type="ORF">K488DRAFT_9727</name>
</gene>
<accession>A0ACB8QIF6</accession>
<evidence type="ECO:0000313" key="2">
    <source>
        <dbReference type="Proteomes" id="UP000814128"/>
    </source>
</evidence>